<protein>
    <submittedName>
        <fullName evidence="3">Speckle-type POZ protein B like protein</fullName>
    </submittedName>
</protein>
<feature type="domain" description="BTB" evidence="1">
    <location>
        <begin position="330"/>
        <end position="397"/>
    </location>
</feature>
<sequence>MKTFHFFWSIENISYAWHQPGRPIVSPEFCCKPFGFTLWTLELYPRGVDNSDFFSLNLCRSEDGGPDNLSLNIKFSCMSTDRSELHSVFIPQTFTNFKNNGFSTYGEECFIQRYEVLGRKRALYVPRDTLELRCQMWLADLNAPEFDECYGFTRLMVQRIPRRDVHIDFENALEKSFPIQSVRRNNKTLMVFSFIPHGEVMDVGIIPVTEELMKYSTCKMSIVNEKTGRKIFDCTRHFFGCPKKTEWRFPFVDKMPPAEKEISEKYHYEISVELAYSTGEDQKAIEQNRPIRAPEFFSNYVVRYTPYGQLQDLSNVSDDLWKMYTEQVLCDVELKSRNKSLFAHQFVLCARSTVFSIMLSGEMKEKMERCIEIEDITPESLGEFLKFLYTNSFTFFTWKTLMELYYAADKYSIERLKLLCCSHFLKNINVKNVFELLFLADRHQDSELRRRVDQFIWENDETIFTSSRWKHLTIEQPKLVIQTMLSKYNEKVNQNPPGTYENRISFGLDIHDEFKSFYESQMFCDIVIKTAGTKFPAHKTVLCASSSTFKEIFTKDLKDEPTDLFEMTDFDDNTVSQMLLFLYTDSLEDLQWHTAMKLYDLANVYKIQRLKIHISCFFLKNLRVPIASNLLLFAHERSDNALRAAVEDYILLYHEEVFGSDEWAKVVETNSVLALEIMQAKFRKNKTCL</sequence>
<evidence type="ECO:0000259" key="2">
    <source>
        <dbReference type="PROSITE" id="PS50144"/>
    </source>
</evidence>
<dbReference type="Gene3D" id="1.25.40.420">
    <property type="match status" value="2"/>
</dbReference>
<accession>A0A8T0ER38</accession>
<dbReference type="Pfam" id="PF00651">
    <property type="entry name" value="BTB"/>
    <property type="match status" value="2"/>
</dbReference>
<dbReference type="PROSITE" id="PS50097">
    <property type="entry name" value="BTB"/>
    <property type="match status" value="2"/>
</dbReference>
<dbReference type="CDD" id="cd00121">
    <property type="entry name" value="MATH"/>
    <property type="match status" value="1"/>
</dbReference>
<dbReference type="InterPro" id="IPR000210">
    <property type="entry name" value="BTB/POZ_dom"/>
</dbReference>
<dbReference type="PROSITE" id="PS50144">
    <property type="entry name" value="MATH"/>
    <property type="match status" value="1"/>
</dbReference>
<keyword evidence="4" id="KW-1185">Reference proteome</keyword>
<reference evidence="3" key="2">
    <citation type="submission" date="2020-06" db="EMBL/GenBank/DDBJ databases">
        <authorList>
            <person name="Sheffer M."/>
        </authorList>
    </citation>
    <scope>NUCLEOTIDE SEQUENCE</scope>
</reference>
<dbReference type="Proteomes" id="UP000807504">
    <property type="component" value="Unassembled WGS sequence"/>
</dbReference>
<dbReference type="InterPro" id="IPR011333">
    <property type="entry name" value="SKP1/BTB/POZ_sf"/>
</dbReference>
<proteinExistence type="predicted"/>
<gene>
    <name evidence="3" type="ORF">HNY73_014549</name>
</gene>
<organism evidence="3 4">
    <name type="scientific">Argiope bruennichi</name>
    <name type="common">Wasp spider</name>
    <name type="synonym">Aranea bruennichi</name>
    <dbReference type="NCBI Taxonomy" id="94029"/>
    <lineage>
        <taxon>Eukaryota</taxon>
        <taxon>Metazoa</taxon>
        <taxon>Ecdysozoa</taxon>
        <taxon>Arthropoda</taxon>
        <taxon>Chelicerata</taxon>
        <taxon>Arachnida</taxon>
        <taxon>Araneae</taxon>
        <taxon>Araneomorphae</taxon>
        <taxon>Entelegynae</taxon>
        <taxon>Araneoidea</taxon>
        <taxon>Araneidae</taxon>
        <taxon>Argiope</taxon>
    </lineage>
</organism>
<reference evidence="3" key="1">
    <citation type="journal article" date="2020" name="bioRxiv">
        <title>Chromosome-level reference genome of the European wasp spider Argiope bruennichi: a resource for studies on range expansion and evolutionary adaptation.</title>
        <authorList>
            <person name="Sheffer M.M."/>
            <person name="Hoppe A."/>
            <person name="Krehenwinkel H."/>
            <person name="Uhl G."/>
            <person name="Kuss A.W."/>
            <person name="Jensen L."/>
            <person name="Jensen C."/>
            <person name="Gillespie R.G."/>
            <person name="Hoff K.J."/>
            <person name="Prost S."/>
        </authorList>
    </citation>
    <scope>NUCLEOTIDE SEQUENCE</scope>
</reference>
<dbReference type="CDD" id="cd18186">
    <property type="entry name" value="BTB_POZ_ZBTB_KLHL-like"/>
    <property type="match status" value="2"/>
</dbReference>
<dbReference type="SUPFAM" id="SSF49599">
    <property type="entry name" value="TRAF domain-like"/>
    <property type="match status" value="1"/>
</dbReference>
<dbReference type="CDD" id="cd14733">
    <property type="entry name" value="BACK"/>
    <property type="match status" value="1"/>
</dbReference>
<evidence type="ECO:0000259" key="1">
    <source>
        <dbReference type="PROSITE" id="PS50097"/>
    </source>
</evidence>
<dbReference type="SUPFAM" id="SSF54695">
    <property type="entry name" value="POZ domain"/>
    <property type="match status" value="2"/>
</dbReference>
<dbReference type="PANTHER" id="PTHR24413">
    <property type="entry name" value="SPECKLE-TYPE POZ PROTEIN"/>
    <property type="match status" value="1"/>
</dbReference>
<evidence type="ECO:0000313" key="3">
    <source>
        <dbReference type="EMBL" id="KAF8777734.1"/>
    </source>
</evidence>
<name>A0A8T0ER38_ARGBR</name>
<evidence type="ECO:0000313" key="4">
    <source>
        <dbReference type="Proteomes" id="UP000807504"/>
    </source>
</evidence>
<dbReference type="Gene3D" id="3.30.710.10">
    <property type="entry name" value="Potassium Channel Kv1.1, Chain A"/>
    <property type="match status" value="2"/>
</dbReference>
<dbReference type="SMART" id="SM00225">
    <property type="entry name" value="BTB"/>
    <property type="match status" value="2"/>
</dbReference>
<dbReference type="InterPro" id="IPR008974">
    <property type="entry name" value="TRAF-like"/>
</dbReference>
<feature type="domain" description="BTB" evidence="1">
    <location>
        <begin position="524"/>
        <end position="591"/>
    </location>
</feature>
<dbReference type="EMBL" id="JABXBU010002072">
    <property type="protein sequence ID" value="KAF8777734.1"/>
    <property type="molecule type" value="Genomic_DNA"/>
</dbReference>
<dbReference type="GO" id="GO:0030163">
    <property type="term" value="P:protein catabolic process"/>
    <property type="evidence" value="ECO:0007669"/>
    <property type="project" value="UniProtKB-ARBA"/>
</dbReference>
<dbReference type="Gene3D" id="2.60.210.10">
    <property type="entry name" value="Apoptosis, Tumor Necrosis Factor Receptor Associated Protein 2, Chain A"/>
    <property type="match status" value="1"/>
</dbReference>
<feature type="domain" description="MATH" evidence="2">
    <location>
        <begin position="3"/>
        <end position="136"/>
    </location>
</feature>
<dbReference type="AlphaFoldDB" id="A0A8T0ER38"/>
<dbReference type="InterPro" id="IPR002083">
    <property type="entry name" value="MATH/TRAF_dom"/>
</dbReference>
<comment type="caution">
    <text evidence="3">The sequence shown here is derived from an EMBL/GenBank/DDBJ whole genome shotgun (WGS) entry which is preliminary data.</text>
</comment>